<dbReference type="EMBL" id="WMBT01000010">
    <property type="protein sequence ID" value="MTE01563.1"/>
    <property type="molecule type" value="Genomic_DNA"/>
</dbReference>
<feature type="region of interest" description="Disordered" evidence="4">
    <location>
        <begin position="72"/>
        <end position="95"/>
    </location>
</feature>
<dbReference type="Gene3D" id="1.10.10.10">
    <property type="entry name" value="Winged helix-like DNA-binding domain superfamily/Winged helix DNA-binding domain"/>
    <property type="match status" value="1"/>
</dbReference>
<proteinExistence type="predicted"/>
<sequence>MQFVENGPREGGRKSGPAAEPTPAQAEIMKRVRVEMEGDGPLPAERKLAEKLGVKRHQLRIALSYLREAGDVPRAKPRNRRRDAQPGPSDITNHTNPVEVIELRMMIEPTLARLAALRATPSMIADMKRVADAISKGGRDRSGDLHRMIASASGNALASEIYGLLRRVEAAVRLDVGHGGSLRPLSDTDEHLAIIEAISERRPDLAEQAMRRHLSSIHQMMIAAGLS</sequence>
<dbReference type="Proteomes" id="UP000481417">
    <property type="component" value="Unassembled WGS sequence"/>
</dbReference>
<dbReference type="PRINTS" id="PR00035">
    <property type="entry name" value="HTHGNTR"/>
</dbReference>
<dbReference type="GO" id="GO:0003700">
    <property type="term" value="F:DNA-binding transcription factor activity"/>
    <property type="evidence" value="ECO:0007669"/>
    <property type="project" value="InterPro"/>
</dbReference>
<protein>
    <submittedName>
        <fullName evidence="6">FCD domain-containing protein</fullName>
    </submittedName>
</protein>
<organism evidence="6 7">
    <name type="scientific">Paracoccus lichenicola</name>
    <dbReference type="NCBI Taxonomy" id="2665644"/>
    <lineage>
        <taxon>Bacteria</taxon>
        <taxon>Pseudomonadati</taxon>
        <taxon>Pseudomonadota</taxon>
        <taxon>Alphaproteobacteria</taxon>
        <taxon>Rhodobacterales</taxon>
        <taxon>Paracoccaceae</taxon>
        <taxon>Paracoccus</taxon>
    </lineage>
</organism>
<dbReference type="SMART" id="SM00895">
    <property type="entry name" value="FCD"/>
    <property type="match status" value="1"/>
</dbReference>
<dbReference type="InterPro" id="IPR000524">
    <property type="entry name" value="Tscrpt_reg_HTH_GntR"/>
</dbReference>
<dbReference type="RefSeq" id="WP_154765631.1">
    <property type="nucleotide sequence ID" value="NZ_WMBT01000010.1"/>
</dbReference>
<evidence type="ECO:0000256" key="1">
    <source>
        <dbReference type="ARBA" id="ARBA00023015"/>
    </source>
</evidence>
<evidence type="ECO:0000313" key="7">
    <source>
        <dbReference type="Proteomes" id="UP000481417"/>
    </source>
</evidence>
<dbReference type="SUPFAM" id="SSF48008">
    <property type="entry name" value="GntR ligand-binding domain-like"/>
    <property type="match status" value="1"/>
</dbReference>
<feature type="region of interest" description="Disordered" evidence="4">
    <location>
        <begin position="1"/>
        <end position="26"/>
    </location>
</feature>
<dbReference type="AlphaFoldDB" id="A0A6L6HTK5"/>
<evidence type="ECO:0000313" key="6">
    <source>
        <dbReference type="EMBL" id="MTE01563.1"/>
    </source>
</evidence>
<feature type="domain" description="GntR C-terminal" evidence="5">
    <location>
        <begin position="99"/>
        <end position="216"/>
    </location>
</feature>
<dbReference type="Pfam" id="PF07729">
    <property type="entry name" value="FCD"/>
    <property type="match status" value="1"/>
</dbReference>
<dbReference type="InterPro" id="IPR036388">
    <property type="entry name" value="WH-like_DNA-bd_sf"/>
</dbReference>
<keyword evidence="7" id="KW-1185">Reference proteome</keyword>
<keyword evidence="2" id="KW-0238">DNA-binding</keyword>
<reference evidence="6 7" key="1">
    <citation type="submission" date="2019-11" db="EMBL/GenBank/DDBJ databases">
        <authorList>
            <person name="Lang L."/>
        </authorList>
    </citation>
    <scope>NUCLEOTIDE SEQUENCE [LARGE SCALE GENOMIC DNA]</scope>
    <source>
        <strain evidence="6 7">YIM 132242</strain>
    </source>
</reference>
<evidence type="ECO:0000256" key="2">
    <source>
        <dbReference type="ARBA" id="ARBA00023125"/>
    </source>
</evidence>
<dbReference type="InterPro" id="IPR011711">
    <property type="entry name" value="GntR_C"/>
</dbReference>
<accession>A0A6L6HTK5</accession>
<dbReference type="GO" id="GO:0003677">
    <property type="term" value="F:DNA binding"/>
    <property type="evidence" value="ECO:0007669"/>
    <property type="project" value="UniProtKB-KW"/>
</dbReference>
<dbReference type="PANTHER" id="PTHR43537:SF5">
    <property type="entry name" value="UXU OPERON TRANSCRIPTIONAL REGULATOR"/>
    <property type="match status" value="1"/>
</dbReference>
<keyword evidence="3" id="KW-0804">Transcription</keyword>
<keyword evidence="1" id="KW-0805">Transcription regulation</keyword>
<evidence type="ECO:0000256" key="4">
    <source>
        <dbReference type="SAM" id="MobiDB-lite"/>
    </source>
</evidence>
<comment type="caution">
    <text evidence="6">The sequence shown here is derived from an EMBL/GenBank/DDBJ whole genome shotgun (WGS) entry which is preliminary data.</text>
</comment>
<dbReference type="InterPro" id="IPR008920">
    <property type="entry name" value="TF_FadR/GntR_C"/>
</dbReference>
<evidence type="ECO:0000256" key="3">
    <source>
        <dbReference type="ARBA" id="ARBA00023163"/>
    </source>
</evidence>
<dbReference type="Gene3D" id="1.20.120.530">
    <property type="entry name" value="GntR ligand-binding domain-like"/>
    <property type="match status" value="1"/>
</dbReference>
<evidence type="ECO:0000259" key="5">
    <source>
        <dbReference type="SMART" id="SM00895"/>
    </source>
</evidence>
<gene>
    <name evidence="6" type="ORF">GIY56_14845</name>
</gene>
<name>A0A6L6HTK5_9RHOB</name>
<dbReference type="PANTHER" id="PTHR43537">
    <property type="entry name" value="TRANSCRIPTIONAL REGULATOR, GNTR FAMILY"/>
    <property type="match status" value="1"/>
</dbReference>